<dbReference type="Gene3D" id="2.130.10.10">
    <property type="entry name" value="YVTN repeat-like/Quinoprotein amine dehydrogenase"/>
    <property type="match status" value="1"/>
</dbReference>
<evidence type="ECO:0000256" key="1">
    <source>
        <dbReference type="ARBA" id="ARBA00005434"/>
    </source>
</evidence>
<evidence type="ECO:0000256" key="9">
    <source>
        <dbReference type="SAM" id="MobiDB-lite"/>
    </source>
</evidence>
<dbReference type="GO" id="GO:0006974">
    <property type="term" value="P:DNA damage response"/>
    <property type="evidence" value="ECO:0007669"/>
    <property type="project" value="UniProtKB-KW"/>
</dbReference>
<comment type="caution">
    <text evidence="10">The sequence shown here is derived from an EMBL/GenBank/DDBJ whole genome shotgun (WGS) entry which is preliminary data.</text>
</comment>
<evidence type="ECO:0000256" key="2">
    <source>
        <dbReference type="ARBA" id="ARBA00021132"/>
    </source>
</evidence>
<dbReference type="PROSITE" id="PS50294">
    <property type="entry name" value="WD_REPEATS_REGION"/>
    <property type="match status" value="1"/>
</dbReference>
<evidence type="ECO:0000313" key="11">
    <source>
        <dbReference type="Proteomes" id="UP000053558"/>
    </source>
</evidence>
<dbReference type="GO" id="GO:0005634">
    <property type="term" value="C:nucleus"/>
    <property type="evidence" value="ECO:0007669"/>
    <property type="project" value="TreeGrafter"/>
</dbReference>
<dbReference type="OMA" id="DPNTLYW"/>
<dbReference type="Proteomes" id="UP000053558">
    <property type="component" value="Unassembled WGS sequence"/>
</dbReference>
<dbReference type="GeneID" id="19204722"/>
<sequence>MSAYEKEREANIARNRAILEQLDLKDAASQLGVPAKSKSQTKPKAKPVQPKKRPRQESEPVAPRRQSARLMKEVIDLNESPVTKQKREAERERIAKQAEQERLEAEERERIAKRPRHQDLDLFTTLGEQNGTDIATLRTALGSATKDVHAKRVSDLDAFVFDTDKGNAAEVKDLRDRLHKLKIVSRAKVTGNRVYSAAYHPDKTKDLVFFGDKHGQLGIWDARAPTEEGADEDGDVTANDATEGGKYWQLQNHWPASPKSSISSIKFDPTDAHSVITASYDCTIRRLSFISGISEELFSSEDTLVSNIDLAPNQHEMWISTANGTIINLDLRQDKSKARWYDLQDQKIGSISVNPTNPHYLLTASNNRTLKVWDIRMLRTLQSGKSLNTSSEPYRFDYDTMQNFIESKRGQGFLRGEFGHGKSVSSAFWDPRGRSIVSTSYDDTIRLWELDSAKLGSSTSFPSFTPFCRIRHNCQTGKWLTILRAVWSPNPDVYPHFTIAGIRDHAVYVYSCKGDLLAKLADSTKVTATQAVTCSHPEVVERVATGNASGRCVLWAPPDP</sequence>
<dbReference type="EMBL" id="JH711574">
    <property type="protein sequence ID" value="EIW85143.1"/>
    <property type="molecule type" value="Genomic_DNA"/>
</dbReference>
<dbReference type="InterPro" id="IPR019775">
    <property type="entry name" value="WD40_repeat_CS"/>
</dbReference>
<evidence type="ECO:0000256" key="7">
    <source>
        <dbReference type="PROSITE-ProRule" id="PRU00221"/>
    </source>
</evidence>
<proteinExistence type="inferred from homology"/>
<dbReference type="Pfam" id="PF00400">
    <property type="entry name" value="WD40"/>
    <property type="match status" value="3"/>
</dbReference>
<dbReference type="OrthoDB" id="9890280at2759"/>
<keyword evidence="5 8" id="KW-0227">DNA damage</keyword>
<accession>A0A5M3N183</accession>
<dbReference type="AlphaFoldDB" id="A0A5M3N183"/>
<evidence type="ECO:0000256" key="6">
    <source>
        <dbReference type="ARBA" id="ARBA00023125"/>
    </source>
</evidence>
<dbReference type="KEGG" id="cput:CONPUDRAFT_162404"/>
<protein>
    <recommendedName>
        <fullName evidence="2 8">DNA damage-binding protein CMR1</fullName>
    </recommendedName>
</protein>
<dbReference type="PROSITE" id="PS00678">
    <property type="entry name" value="WD_REPEATS_1"/>
    <property type="match status" value="2"/>
</dbReference>
<dbReference type="PROSITE" id="PS50082">
    <property type="entry name" value="WD_REPEATS_2"/>
    <property type="match status" value="2"/>
</dbReference>
<keyword evidence="4" id="KW-0677">Repeat</keyword>
<dbReference type="PANTHER" id="PTHR14773">
    <property type="entry name" value="WD REPEAT-CONTAINING PROTEIN 76"/>
    <property type="match status" value="1"/>
</dbReference>
<evidence type="ECO:0000256" key="3">
    <source>
        <dbReference type="ARBA" id="ARBA00022574"/>
    </source>
</evidence>
<comment type="similarity">
    <text evidence="1 8">Belongs to the WD repeat DDB2/WDR76 family.</text>
</comment>
<feature type="repeat" description="WD" evidence="7">
    <location>
        <begin position="341"/>
        <end position="383"/>
    </location>
</feature>
<evidence type="ECO:0000256" key="4">
    <source>
        <dbReference type="ARBA" id="ARBA00022737"/>
    </source>
</evidence>
<keyword evidence="6 8" id="KW-0238">DNA-binding</keyword>
<reference evidence="11" key="1">
    <citation type="journal article" date="2012" name="Science">
        <title>The Paleozoic origin of enzymatic lignin decomposition reconstructed from 31 fungal genomes.</title>
        <authorList>
            <person name="Floudas D."/>
            <person name="Binder M."/>
            <person name="Riley R."/>
            <person name="Barry K."/>
            <person name="Blanchette R.A."/>
            <person name="Henrissat B."/>
            <person name="Martinez A.T."/>
            <person name="Otillar R."/>
            <person name="Spatafora J.W."/>
            <person name="Yadav J.S."/>
            <person name="Aerts A."/>
            <person name="Benoit I."/>
            <person name="Boyd A."/>
            <person name="Carlson A."/>
            <person name="Copeland A."/>
            <person name="Coutinho P.M."/>
            <person name="de Vries R.P."/>
            <person name="Ferreira P."/>
            <person name="Findley K."/>
            <person name="Foster B."/>
            <person name="Gaskell J."/>
            <person name="Glotzer D."/>
            <person name="Gorecki P."/>
            <person name="Heitman J."/>
            <person name="Hesse C."/>
            <person name="Hori C."/>
            <person name="Igarashi K."/>
            <person name="Jurgens J.A."/>
            <person name="Kallen N."/>
            <person name="Kersten P."/>
            <person name="Kohler A."/>
            <person name="Kuees U."/>
            <person name="Kumar T.K.A."/>
            <person name="Kuo A."/>
            <person name="LaButti K."/>
            <person name="Larrondo L.F."/>
            <person name="Lindquist E."/>
            <person name="Ling A."/>
            <person name="Lombard V."/>
            <person name="Lucas S."/>
            <person name="Lundell T."/>
            <person name="Martin R."/>
            <person name="McLaughlin D.J."/>
            <person name="Morgenstern I."/>
            <person name="Morin E."/>
            <person name="Murat C."/>
            <person name="Nagy L.G."/>
            <person name="Nolan M."/>
            <person name="Ohm R.A."/>
            <person name="Patyshakuliyeva A."/>
            <person name="Rokas A."/>
            <person name="Ruiz-Duenas F.J."/>
            <person name="Sabat G."/>
            <person name="Salamov A."/>
            <person name="Samejima M."/>
            <person name="Schmutz J."/>
            <person name="Slot J.C."/>
            <person name="St John F."/>
            <person name="Stenlid J."/>
            <person name="Sun H."/>
            <person name="Sun S."/>
            <person name="Syed K."/>
            <person name="Tsang A."/>
            <person name="Wiebenga A."/>
            <person name="Young D."/>
            <person name="Pisabarro A."/>
            <person name="Eastwood D.C."/>
            <person name="Martin F."/>
            <person name="Cullen D."/>
            <person name="Grigoriev I.V."/>
            <person name="Hibbett D.S."/>
        </authorList>
    </citation>
    <scope>NUCLEOTIDE SEQUENCE [LARGE SCALE GENOMIC DNA]</scope>
    <source>
        <strain evidence="11">RWD-64-598 SS2</strain>
    </source>
</reference>
<dbReference type="SMART" id="SM00320">
    <property type="entry name" value="WD40"/>
    <property type="match status" value="4"/>
</dbReference>
<dbReference type="InterPro" id="IPR015943">
    <property type="entry name" value="WD40/YVTN_repeat-like_dom_sf"/>
</dbReference>
<evidence type="ECO:0000313" key="10">
    <source>
        <dbReference type="EMBL" id="EIW85143.1"/>
    </source>
</evidence>
<evidence type="ECO:0000256" key="8">
    <source>
        <dbReference type="RuleBase" id="RU365004"/>
    </source>
</evidence>
<feature type="region of interest" description="Disordered" evidence="9">
    <location>
        <begin position="29"/>
        <end position="93"/>
    </location>
</feature>
<gene>
    <name evidence="10" type="ORF">CONPUDRAFT_162404</name>
</gene>
<dbReference type="InterPro" id="IPR001680">
    <property type="entry name" value="WD40_rpt"/>
</dbReference>
<dbReference type="InterPro" id="IPR036322">
    <property type="entry name" value="WD40_repeat_dom_sf"/>
</dbReference>
<keyword evidence="3 7" id="KW-0853">WD repeat</keyword>
<dbReference type="SUPFAM" id="SSF50978">
    <property type="entry name" value="WD40 repeat-like"/>
    <property type="match status" value="1"/>
</dbReference>
<dbReference type="GO" id="GO:2000001">
    <property type="term" value="P:regulation of DNA damage checkpoint"/>
    <property type="evidence" value="ECO:0007669"/>
    <property type="project" value="TreeGrafter"/>
</dbReference>
<feature type="compositionally biased region" description="Basic residues" evidence="9">
    <location>
        <begin position="39"/>
        <end position="54"/>
    </location>
</feature>
<dbReference type="PANTHER" id="PTHR14773:SF0">
    <property type="entry name" value="WD REPEAT-CONTAINING PROTEIN 76"/>
    <property type="match status" value="1"/>
</dbReference>
<feature type="repeat" description="WD" evidence="7">
    <location>
        <begin position="417"/>
        <end position="458"/>
    </location>
</feature>
<dbReference type="RefSeq" id="XP_007764722.1">
    <property type="nucleotide sequence ID" value="XM_007766532.1"/>
</dbReference>
<dbReference type="GO" id="GO:0003677">
    <property type="term" value="F:DNA binding"/>
    <property type="evidence" value="ECO:0007669"/>
    <property type="project" value="UniProtKB-UniRule"/>
</dbReference>
<organism evidence="10 11">
    <name type="scientific">Coniophora puteana (strain RWD-64-598)</name>
    <name type="common">Brown rot fungus</name>
    <dbReference type="NCBI Taxonomy" id="741705"/>
    <lineage>
        <taxon>Eukaryota</taxon>
        <taxon>Fungi</taxon>
        <taxon>Dikarya</taxon>
        <taxon>Basidiomycota</taxon>
        <taxon>Agaricomycotina</taxon>
        <taxon>Agaricomycetes</taxon>
        <taxon>Agaricomycetidae</taxon>
        <taxon>Boletales</taxon>
        <taxon>Coniophorineae</taxon>
        <taxon>Coniophoraceae</taxon>
        <taxon>Coniophora</taxon>
    </lineage>
</organism>
<comment type="function">
    <text evidence="8">DNA-binding protein that binds to both single- and double-stranded DNA. Binds preferentially to UV-damaged DNA. May be involved in DNA-metabolic processes.</text>
</comment>
<evidence type="ECO:0000256" key="5">
    <source>
        <dbReference type="ARBA" id="ARBA00022763"/>
    </source>
</evidence>
<dbReference type="InterPro" id="IPR050853">
    <property type="entry name" value="WD_repeat_DNA-damage-binding"/>
</dbReference>
<name>A0A5M3N183_CONPW</name>
<keyword evidence="11" id="KW-1185">Reference proteome</keyword>